<accession>A0A2G9T8F6</accession>
<gene>
    <name evidence="9" type="ORF">TELCIR_24977</name>
</gene>
<evidence type="ECO:0000256" key="1">
    <source>
        <dbReference type="ARBA" id="ARBA00013169"/>
    </source>
</evidence>
<feature type="non-terminal residue" evidence="9">
    <location>
        <position position="136"/>
    </location>
</feature>
<keyword evidence="2" id="KW-0436">Ligase</keyword>
<evidence type="ECO:0000256" key="3">
    <source>
        <dbReference type="ARBA" id="ARBA00022741"/>
    </source>
</evidence>
<dbReference type="PANTHER" id="PTHR11946:SF111">
    <property type="entry name" value="VALINE--TRNA LIGASE"/>
    <property type="match status" value="1"/>
</dbReference>
<dbReference type="Proteomes" id="UP000230423">
    <property type="component" value="Unassembled WGS sequence"/>
</dbReference>
<dbReference type="GO" id="GO:0004832">
    <property type="term" value="F:valine-tRNA ligase activity"/>
    <property type="evidence" value="ECO:0007669"/>
    <property type="project" value="UniProtKB-EC"/>
</dbReference>
<evidence type="ECO:0000256" key="7">
    <source>
        <dbReference type="ARBA" id="ARBA00029936"/>
    </source>
</evidence>
<evidence type="ECO:0000256" key="5">
    <source>
        <dbReference type="ARBA" id="ARBA00022917"/>
    </source>
</evidence>
<dbReference type="SUPFAM" id="SSF50677">
    <property type="entry name" value="ValRS/IleRS/LeuRS editing domain"/>
    <property type="match status" value="1"/>
</dbReference>
<evidence type="ECO:0000256" key="4">
    <source>
        <dbReference type="ARBA" id="ARBA00022840"/>
    </source>
</evidence>
<dbReference type="PANTHER" id="PTHR11946">
    <property type="entry name" value="VALYL-TRNA SYNTHETASES"/>
    <property type="match status" value="1"/>
</dbReference>
<dbReference type="InterPro" id="IPR009008">
    <property type="entry name" value="Val/Leu/Ile-tRNA-synth_edit"/>
</dbReference>
<reference evidence="9 10" key="1">
    <citation type="submission" date="2015-09" db="EMBL/GenBank/DDBJ databases">
        <title>Draft genome of the parasitic nematode Teladorsagia circumcincta isolate WARC Sus (inbred).</title>
        <authorList>
            <person name="Mitreva M."/>
        </authorList>
    </citation>
    <scope>NUCLEOTIDE SEQUENCE [LARGE SCALE GENOMIC DNA]</scope>
    <source>
        <strain evidence="9 10">S</strain>
    </source>
</reference>
<dbReference type="OrthoDB" id="629407at2759"/>
<evidence type="ECO:0000256" key="2">
    <source>
        <dbReference type="ARBA" id="ARBA00022598"/>
    </source>
</evidence>
<dbReference type="GO" id="GO:0006438">
    <property type="term" value="P:valyl-tRNA aminoacylation"/>
    <property type="evidence" value="ECO:0007669"/>
    <property type="project" value="InterPro"/>
</dbReference>
<organism evidence="9 10">
    <name type="scientific">Teladorsagia circumcincta</name>
    <name type="common">Brown stomach worm</name>
    <name type="synonym">Ostertagia circumcincta</name>
    <dbReference type="NCBI Taxonomy" id="45464"/>
    <lineage>
        <taxon>Eukaryota</taxon>
        <taxon>Metazoa</taxon>
        <taxon>Ecdysozoa</taxon>
        <taxon>Nematoda</taxon>
        <taxon>Chromadorea</taxon>
        <taxon>Rhabditida</taxon>
        <taxon>Rhabditina</taxon>
        <taxon>Rhabditomorpha</taxon>
        <taxon>Strongyloidea</taxon>
        <taxon>Trichostrongylidae</taxon>
        <taxon>Teladorsagia</taxon>
    </lineage>
</organism>
<keyword evidence="4" id="KW-0067">ATP-binding</keyword>
<evidence type="ECO:0000256" key="6">
    <source>
        <dbReference type="ARBA" id="ARBA00023146"/>
    </source>
</evidence>
<evidence type="ECO:0000313" key="10">
    <source>
        <dbReference type="Proteomes" id="UP000230423"/>
    </source>
</evidence>
<proteinExistence type="predicted"/>
<feature type="domain" description="Leucyl-tRNA synthetase editing" evidence="8">
    <location>
        <begin position="20"/>
        <end position="114"/>
    </location>
</feature>
<dbReference type="EMBL" id="KZ408448">
    <property type="protein sequence ID" value="PIO53680.1"/>
    <property type="molecule type" value="Genomic_DNA"/>
</dbReference>
<keyword evidence="3" id="KW-0547">Nucleotide-binding</keyword>
<dbReference type="Gene3D" id="3.90.740.10">
    <property type="entry name" value="Valyl/Leucyl/Isoleucyl-tRNA synthetase, editing domain"/>
    <property type="match status" value="1"/>
</dbReference>
<dbReference type="AlphaFoldDB" id="A0A2G9T8F6"/>
<evidence type="ECO:0000313" key="9">
    <source>
        <dbReference type="EMBL" id="PIO53680.1"/>
    </source>
</evidence>
<keyword evidence="10" id="KW-1185">Reference proteome</keyword>
<dbReference type="GO" id="GO:0002161">
    <property type="term" value="F:aminoacyl-tRNA deacylase activity"/>
    <property type="evidence" value="ECO:0007669"/>
    <property type="project" value="InterPro"/>
</dbReference>
<dbReference type="InterPro" id="IPR002303">
    <property type="entry name" value="Valyl-tRNA_ligase"/>
</dbReference>
<sequence length="136" mass="15123">MFADVAIAVHPDDSRYSQLVGKFVRHPLCPDRKLPIIADENVQMDKGTGALKITPSHDALDWEIASRHQEEISSHDQTALTRSCIDIHGKLNQTANEFAGIDRFDARAKVIEKLDSCGLFQGTLKHDGQINLCSRT</sequence>
<keyword evidence="6" id="KW-0030">Aminoacyl-tRNA synthetase</keyword>
<dbReference type="GO" id="GO:0005829">
    <property type="term" value="C:cytosol"/>
    <property type="evidence" value="ECO:0007669"/>
    <property type="project" value="TreeGrafter"/>
</dbReference>
<dbReference type="EC" id="6.1.1.9" evidence="1"/>
<dbReference type="Pfam" id="PF13603">
    <property type="entry name" value="tRNA-synt_1_2"/>
    <property type="match status" value="1"/>
</dbReference>
<keyword evidence="5" id="KW-0648">Protein biosynthesis</keyword>
<dbReference type="GO" id="GO:0005524">
    <property type="term" value="F:ATP binding"/>
    <property type="evidence" value="ECO:0007669"/>
    <property type="project" value="UniProtKB-KW"/>
</dbReference>
<dbReference type="InterPro" id="IPR025709">
    <property type="entry name" value="Leu_tRNA-synth_edit"/>
</dbReference>
<evidence type="ECO:0000259" key="8">
    <source>
        <dbReference type="Pfam" id="PF13603"/>
    </source>
</evidence>
<name>A0A2G9T8F6_TELCI</name>
<protein>
    <recommendedName>
        <fullName evidence="1">valine--tRNA ligase</fullName>
        <ecNumber evidence="1">6.1.1.9</ecNumber>
    </recommendedName>
    <alternativeName>
        <fullName evidence="7">Valyl-tRNA synthetase</fullName>
    </alternativeName>
</protein>